<reference evidence="2 3" key="1">
    <citation type="submission" date="2022-09" db="EMBL/GenBank/DDBJ databases">
        <title>Genome sequencing of Flavivirga sp. MEBiC05379.</title>
        <authorList>
            <person name="Oh H.-M."/>
            <person name="Kwon K.K."/>
            <person name="Park M.J."/>
            <person name="Yang S.-H."/>
        </authorList>
    </citation>
    <scope>NUCLEOTIDE SEQUENCE [LARGE SCALE GENOMIC DNA]</scope>
    <source>
        <strain evidence="2 3">MEBiC05379</strain>
    </source>
</reference>
<accession>A0ABU7XVU5</accession>
<dbReference type="Proteomes" id="UP001337305">
    <property type="component" value="Unassembled WGS sequence"/>
</dbReference>
<dbReference type="InterPro" id="IPR010496">
    <property type="entry name" value="AL/BT2_dom"/>
</dbReference>
<dbReference type="RefSeq" id="WP_303306805.1">
    <property type="nucleotide sequence ID" value="NZ_JAODOP010000004.1"/>
</dbReference>
<dbReference type="Gene3D" id="2.60.120.560">
    <property type="entry name" value="Exo-inulinase, domain 1"/>
    <property type="match status" value="1"/>
</dbReference>
<dbReference type="Pfam" id="PF06439">
    <property type="entry name" value="3keto-disac_hyd"/>
    <property type="match status" value="1"/>
</dbReference>
<evidence type="ECO:0000313" key="3">
    <source>
        <dbReference type="Proteomes" id="UP001337305"/>
    </source>
</evidence>
<evidence type="ECO:0000313" key="2">
    <source>
        <dbReference type="EMBL" id="MEF3834481.1"/>
    </source>
</evidence>
<dbReference type="PROSITE" id="PS51257">
    <property type="entry name" value="PROKAR_LIPOPROTEIN"/>
    <property type="match status" value="1"/>
</dbReference>
<protein>
    <submittedName>
        <fullName evidence="2">DUF1080 domain-containing protein</fullName>
    </submittedName>
</protein>
<feature type="domain" description="3-keto-alpha-glucoside-1,2-lyase/3-keto-2-hydroxy-glucal hydratase" evidence="1">
    <location>
        <begin position="49"/>
        <end position="251"/>
    </location>
</feature>
<organism evidence="2 3">
    <name type="scientific">Flavivirga spongiicola</name>
    <dbReference type="NCBI Taxonomy" id="421621"/>
    <lineage>
        <taxon>Bacteria</taxon>
        <taxon>Pseudomonadati</taxon>
        <taxon>Bacteroidota</taxon>
        <taxon>Flavobacteriia</taxon>
        <taxon>Flavobacteriales</taxon>
        <taxon>Flavobacteriaceae</taxon>
        <taxon>Flavivirga</taxon>
    </lineage>
</organism>
<gene>
    <name evidence="2" type="ORF">N1F79_15195</name>
</gene>
<comment type="caution">
    <text evidence="2">The sequence shown here is derived from an EMBL/GenBank/DDBJ whole genome shotgun (WGS) entry which is preliminary data.</text>
</comment>
<keyword evidence="3" id="KW-1185">Reference proteome</keyword>
<evidence type="ECO:0000259" key="1">
    <source>
        <dbReference type="Pfam" id="PF06439"/>
    </source>
</evidence>
<name>A0ABU7XVU5_9FLAO</name>
<sequence length="253" mass="28711">MKYLKLMPIKPLIYLLIMLMVTTSCKLRKGKTSIEERKVDVAEKKMTEEWVTLFDGSSFNNWRGYLSDKMPSEWSIEDGTMAFTPGEHGGKNIITKEKYTNFVLSLEWKISELGNSGIFWSVFEDEAFPEAYQTGPEIQVLDNKKYADAEVNHKHHQAGALYDMVPPAHDVCKPAGEWNTCLIKVDHKSNSGSVTLNGTVIAEFAVHGSTWDALVAKSKFKDWKGFGKHQTGHIGLQDHGNKVWFRNIKIKKL</sequence>
<proteinExistence type="predicted"/>
<dbReference type="EMBL" id="JAODOP010000004">
    <property type="protein sequence ID" value="MEF3834481.1"/>
    <property type="molecule type" value="Genomic_DNA"/>
</dbReference>